<dbReference type="AlphaFoldDB" id="A0A3T0QHJ0"/>
<evidence type="ECO:0000313" key="6">
    <source>
        <dbReference type="EMBL" id="AZZ09231.1"/>
    </source>
</evidence>
<dbReference type="PANTHER" id="PTHR33543">
    <property type="entry name" value="METALLOTHIONEIN-LIKE PROTEIN 2A"/>
    <property type="match status" value="1"/>
</dbReference>
<organism evidence="6">
    <name type="scientific">Ipomoea aquatica</name>
    <name type="common">Water spinach</name>
    <name type="synonym">Ipomoea reptans</name>
    <dbReference type="NCBI Taxonomy" id="89636"/>
    <lineage>
        <taxon>Eukaryota</taxon>
        <taxon>Viridiplantae</taxon>
        <taxon>Streptophyta</taxon>
        <taxon>Embryophyta</taxon>
        <taxon>Tracheophyta</taxon>
        <taxon>Spermatophyta</taxon>
        <taxon>Magnoliopsida</taxon>
        <taxon>eudicotyledons</taxon>
        <taxon>Gunneridae</taxon>
        <taxon>Pentapetalae</taxon>
        <taxon>asterids</taxon>
        <taxon>lamiids</taxon>
        <taxon>Solanales</taxon>
        <taxon>Convolvulaceae</taxon>
        <taxon>Ipomoeeae</taxon>
        <taxon>Ipomoea</taxon>
    </lineage>
</organism>
<comment type="function">
    <text evidence="1 5">Metallothioneins have a high content of cysteine residues that bind various heavy metals.</text>
</comment>
<comment type="similarity">
    <text evidence="2 5">Belongs to the metallothionein superfamily. Type 15 family.</text>
</comment>
<proteinExistence type="evidence at transcript level"/>
<keyword evidence="4 5" id="KW-0480">Metal-thiolate cluster</keyword>
<dbReference type="GO" id="GO:0046872">
    <property type="term" value="F:metal ion binding"/>
    <property type="evidence" value="ECO:0007669"/>
    <property type="project" value="UniProtKB-UniRule"/>
</dbReference>
<sequence length="76" mass="7367">MSCCGGNCGCGSGCKCGNGCGGCGMYADVEKPTTVTSLIQGVAPVKNSFEGGAEKATEGGHGCKCGSNCTCDPCNC</sequence>
<dbReference type="PANTHER" id="PTHR33543:SF37">
    <property type="entry name" value="METALLOTHIONEIN-LIKE PROTEIN 4B"/>
    <property type="match status" value="1"/>
</dbReference>
<name>A0A3T0QHJ0_IPOAQ</name>
<evidence type="ECO:0000256" key="1">
    <source>
        <dbReference type="ARBA" id="ARBA00002568"/>
    </source>
</evidence>
<evidence type="ECO:0000256" key="4">
    <source>
        <dbReference type="ARBA" id="ARBA00022851"/>
    </source>
</evidence>
<gene>
    <name evidence="6" type="primary">MT2</name>
</gene>
<evidence type="ECO:0000256" key="2">
    <source>
        <dbReference type="ARBA" id="ARBA00005802"/>
    </source>
</evidence>
<evidence type="ECO:0000256" key="5">
    <source>
        <dbReference type="RuleBase" id="RU369052"/>
    </source>
</evidence>
<dbReference type="Pfam" id="PF01439">
    <property type="entry name" value="Metallothio_2"/>
    <property type="match status" value="1"/>
</dbReference>
<reference evidence="6" key="1">
    <citation type="submission" date="2017-11" db="EMBL/GenBank/DDBJ databases">
        <authorList>
            <person name="Huang Y.-Y."/>
        </authorList>
    </citation>
    <scope>NUCLEOTIDE SEQUENCE</scope>
</reference>
<accession>A0A3T0QHJ0</accession>
<evidence type="ECO:0000256" key="3">
    <source>
        <dbReference type="ARBA" id="ARBA00022723"/>
    </source>
</evidence>
<dbReference type="EMBL" id="MG471388">
    <property type="protein sequence ID" value="AZZ09231.1"/>
    <property type="molecule type" value="mRNA"/>
</dbReference>
<dbReference type="InterPro" id="IPR000347">
    <property type="entry name" value="Metalthion_15p"/>
</dbReference>
<protein>
    <recommendedName>
        <fullName evidence="5">Metallothionein-like protein</fullName>
    </recommendedName>
</protein>
<keyword evidence="3 5" id="KW-0479">Metal-binding</keyword>